<name>A0A336LTI6_CULSO</name>
<accession>A0A336LTI6</accession>
<evidence type="ECO:0000313" key="2">
    <source>
        <dbReference type="EMBL" id="SSX21235.1"/>
    </source>
</evidence>
<gene>
    <name evidence="2" type="primary">CSON004361</name>
</gene>
<evidence type="ECO:0000256" key="1">
    <source>
        <dbReference type="SAM" id="SignalP"/>
    </source>
</evidence>
<organism evidence="2">
    <name type="scientific">Culicoides sonorensis</name>
    <name type="common">Biting midge</name>
    <dbReference type="NCBI Taxonomy" id="179676"/>
    <lineage>
        <taxon>Eukaryota</taxon>
        <taxon>Metazoa</taxon>
        <taxon>Ecdysozoa</taxon>
        <taxon>Arthropoda</taxon>
        <taxon>Hexapoda</taxon>
        <taxon>Insecta</taxon>
        <taxon>Pterygota</taxon>
        <taxon>Neoptera</taxon>
        <taxon>Endopterygota</taxon>
        <taxon>Diptera</taxon>
        <taxon>Nematocera</taxon>
        <taxon>Chironomoidea</taxon>
        <taxon>Ceratopogonidae</taxon>
        <taxon>Ceratopogoninae</taxon>
        <taxon>Culicoides</taxon>
        <taxon>Monoculicoides</taxon>
    </lineage>
</organism>
<dbReference type="AlphaFoldDB" id="A0A336LTI6"/>
<protein>
    <submittedName>
        <fullName evidence="2">CSON004361 protein</fullName>
    </submittedName>
</protein>
<sequence>MNSRKILFLSMFFILCKVGFTKPHESSLNKDRVVRRAQRYGRYGGRRGNKYEVIVIDPSHQGGGGYNHAPNNYNSNSNSQAQSQATNININVPPGYAVGGVNGGLANGQSNANNFNNGGFGGNSNAQAQSQAQNVNINIVPTGGHPNNGYNQGYNQGGFNNGYNQGGFNNGFSGANSFAGANSFNAGFNPFYNPIQHYVGNVVNAAFSQAAANAASFGFGR</sequence>
<dbReference type="VEuPathDB" id="VectorBase:CSON004361"/>
<feature type="signal peptide" evidence="1">
    <location>
        <begin position="1"/>
        <end position="21"/>
    </location>
</feature>
<feature type="chain" id="PRO_5016400858" evidence="1">
    <location>
        <begin position="22"/>
        <end position="221"/>
    </location>
</feature>
<dbReference type="EMBL" id="UFQT01000185">
    <property type="protein sequence ID" value="SSX21235.1"/>
    <property type="molecule type" value="Genomic_DNA"/>
</dbReference>
<keyword evidence="1" id="KW-0732">Signal</keyword>
<proteinExistence type="predicted"/>
<reference evidence="2" key="1">
    <citation type="submission" date="2018-07" db="EMBL/GenBank/DDBJ databases">
        <authorList>
            <person name="Quirk P.G."/>
            <person name="Krulwich T.A."/>
        </authorList>
    </citation>
    <scope>NUCLEOTIDE SEQUENCE</scope>
</reference>